<protein>
    <submittedName>
        <fullName evidence="2">Uncharacterized protein</fullName>
    </submittedName>
</protein>
<sequence>MLPCMQRYYDVSSVSTALPVEYVYCVYSGTCKCCLSGGTFVFLLFVLSATLWKLGRLSDCIKKSNRSGLFLLYLKFSTLELFPITDGSQQAIQKSSKYVIT</sequence>
<evidence type="ECO:0000256" key="1">
    <source>
        <dbReference type="SAM" id="Phobius"/>
    </source>
</evidence>
<dbReference type="Proteomes" id="UP000015106">
    <property type="component" value="Unassembled WGS sequence"/>
</dbReference>
<keyword evidence="1" id="KW-0812">Transmembrane</keyword>
<keyword evidence="3" id="KW-1185">Reference proteome</keyword>
<accession>A0A8R7RFR4</accession>
<reference evidence="2" key="2">
    <citation type="submission" date="2022-06" db="UniProtKB">
        <authorList>
            <consortium name="EnsemblPlants"/>
        </authorList>
    </citation>
    <scope>IDENTIFICATION</scope>
</reference>
<dbReference type="Gramene" id="TuG1812S0002592000.01.T02">
    <property type="protein sequence ID" value="TuG1812S0002592000.01.T02.s_cds37947"/>
    <property type="gene ID" value="TuG1812S0002592000.01"/>
</dbReference>
<evidence type="ECO:0000313" key="2">
    <source>
        <dbReference type="EnsemblPlants" id="TuG1812S0002592000.01.T02.s_cds37947"/>
    </source>
</evidence>
<organism evidence="2 3">
    <name type="scientific">Triticum urartu</name>
    <name type="common">Red wild einkorn</name>
    <name type="synonym">Crithodium urartu</name>
    <dbReference type="NCBI Taxonomy" id="4572"/>
    <lineage>
        <taxon>Eukaryota</taxon>
        <taxon>Viridiplantae</taxon>
        <taxon>Streptophyta</taxon>
        <taxon>Embryophyta</taxon>
        <taxon>Tracheophyta</taxon>
        <taxon>Spermatophyta</taxon>
        <taxon>Magnoliopsida</taxon>
        <taxon>Liliopsida</taxon>
        <taxon>Poales</taxon>
        <taxon>Poaceae</taxon>
        <taxon>BOP clade</taxon>
        <taxon>Pooideae</taxon>
        <taxon>Triticodae</taxon>
        <taxon>Triticeae</taxon>
        <taxon>Triticinae</taxon>
        <taxon>Triticum</taxon>
    </lineage>
</organism>
<proteinExistence type="predicted"/>
<evidence type="ECO:0000313" key="3">
    <source>
        <dbReference type="Proteomes" id="UP000015106"/>
    </source>
</evidence>
<name>A0A8R7RFR4_TRIUA</name>
<feature type="transmembrane region" description="Helical" evidence="1">
    <location>
        <begin position="35"/>
        <end position="54"/>
    </location>
</feature>
<keyword evidence="1" id="KW-1133">Transmembrane helix</keyword>
<dbReference type="AlphaFoldDB" id="A0A8R7RFR4"/>
<reference evidence="3" key="1">
    <citation type="journal article" date="2013" name="Nature">
        <title>Draft genome of the wheat A-genome progenitor Triticum urartu.</title>
        <authorList>
            <person name="Ling H.Q."/>
            <person name="Zhao S."/>
            <person name="Liu D."/>
            <person name="Wang J."/>
            <person name="Sun H."/>
            <person name="Zhang C."/>
            <person name="Fan H."/>
            <person name="Li D."/>
            <person name="Dong L."/>
            <person name="Tao Y."/>
            <person name="Gao C."/>
            <person name="Wu H."/>
            <person name="Li Y."/>
            <person name="Cui Y."/>
            <person name="Guo X."/>
            <person name="Zheng S."/>
            <person name="Wang B."/>
            <person name="Yu K."/>
            <person name="Liang Q."/>
            <person name="Yang W."/>
            <person name="Lou X."/>
            <person name="Chen J."/>
            <person name="Feng M."/>
            <person name="Jian J."/>
            <person name="Zhang X."/>
            <person name="Luo G."/>
            <person name="Jiang Y."/>
            <person name="Liu J."/>
            <person name="Wang Z."/>
            <person name="Sha Y."/>
            <person name="Zhang B."/>
            <person name="Wu H."/>
            <person name="Tang D."/>
            <person name="Shen Q."/>
            <person name="Xue P."/>
            <person name="Zou S."/>
            <person name="Wang X."/>
            <person name="Liu X."/>
            <person name="Wang F."/>
            <person name="Yang Y."/>
            <person name="An X."/>
            <person name="Dong Z."/>
            <person name="Zhang K."/>
            <person name="Zhang X."/>
            <person name="Luo M.C."/>
            <person name="Dvorak J."/>
            <person name="Tong Y."/>
            <person name="Wang J."/>
            <person name="Yang H."/>
            <person name="Li Z."/>
            <person name="Wang D."/>
            <person name="Zhang A."/>
            <person name="Wang J."/>
        </authorList>
    </citation>
    <scope>NUCLEOTIDE SEQUENCE</scope>
    <source>
        <strain evidence="3">cv. G1812</strain>
    </source>
</reference>
<keyword evidence="1" id="KW-0472">Membrane</keyword>
<dbReference type="EnsemblPlants" id="TuG1812S0002592000.01.T02">
    <property type="protein sequence ID" value="TuG1812S0002592000.01.T02.s_cds37947"/>
    <property type="gene ID" value="TuG1812S0002592000.01"/>
</dbReference>